<feature type="transmembrane region" description="Helical" evidence="1">
    <location>
        <begin position="136"/>
        <end position="159"/>
    </location>
</feature>
<name>A0ABV1GW86_9BACT</name>
<dbReference type="InterPro" id="IPR025291">
    <property type="entry name" value="DUF4153"/>
</dbReference>
<dbReference type="Proteomes" id="UP001460202">
    <property type="component" value="Unassembled WGS sequence"/>
</dbReference>
<evidence type="ECO:0000256" key="1">
    <source>
        <dbReference type="SAM" id="Phobius"/>
    </source>
</evidence>
<feature type="transmembrane region" description="Helical" evidence="1">
    <location>
        <begin position="171"/>
        <end position="193"/>
    </location>
</feature>
<feature type="transmembrane region" description="Helical" evidence="1">
    <location>
        <begin position="213"/>
        <end position="234"/>
    </location>
</feature>
<feature type="transmembrane region" description="Helical" evidence="1">
    <location>
        <begin position="105"/>
        <end position="124"/>
    </location>
</feature>
<feature type="transmembrane region" description="Helical" evidence="1">
    <location>
        <begin position="79"/>
        <end position="99"/>
    </location>
</feature>
<keyword evidence="1" id="KW-1133">Transmembrane helix</keyword>
<organism evidence="2 3">
    <name type="scientific">Alistipes intestinihominis</name>
    <dbReference type="NCBI Taxonomy" id="3133172"/>
    <lineage>
        <taxon>Bacteria</taxon>
        <taxon>Pseudomonadati</taxon>
        <taxon>Bacteroidota</taxon>
        <taxon>Bacteroidia</taxon>
        <taxon>Bacteroidales</taxon>
        <taxon>Rikenellaceae</taxon>
        <taxon>Alistipes</taxon>
    </lineage>
</organism>
<keyword evidence="1" id="KW-0472">Membrane</keyword>
<proteinExistence type="predicted"/>
<accession>A0ABV1GW86</accession>
<evidence type="ECO:0000313" key="3">
    <source>
        <dbReference type="Proteomes" id="UP001460202"/>
    </source>
</evidence>
<reference evidence="2 3" key="1">
    <citation type="submission" date="2024-03" db="EMBL/GenBank/DDBJ databases">
        <title>Human intestinal bacterial collection.</title>
        <authorList>
            <person name="Pauvert C."/>
            <person name="Hitch T.C.A."/>
            <person name="Clavel T."/>
        </authorList>
    </citation>
    <scope>NUCLEOTIDE SEQUENCE [LARGE SCALE GENOMIC DNA]</scope>
    <source>
        <strain evidence="2 3">CLA-KB-H122</strain>
    </source>
</reference>
<dbReference type="Pfam" id="PF13687">
    <property type="entry name" value="DUF4153"/>
    <property type="match status" value="1"/>
</dbReference>
<protein>
    <submittedName>
        <fullName evidence="2">DUF4153 domain-containing protein</fullName>
    </submittedName>
</protein>
<comment type="caution">
    <text evidence="2">The sequence shown here is derived from an EMBL/GenBank/DDBJ whole genome shotgun (WGS) entry which is preliminary data.</text>
</comment>
<feature type="transmembrane region" description="Helical" evidence="1">
    <location>
        <begin position="307"/>
        <end position="326"/>
    </location>
</feature>
<gene>
    <name evidence="2" type="ORF">WMO46_06855</name>
</gene>
<keyword evidence="1" id="KW-0812">Transmembrane</keyword>
<feature type="transmembrane region" description="Helical" evidence="1">
    <location>
        <begin position="276"/>
        <end position="295"/>
    </location>
</feature>
<dbReference type="GeneID" id="78178907"/>
<sequence length="578" mass="66513">MKAKLEYCLQWLRDGAVRVVRSYPVETLLALYACIRCLLTYELDWSEERLFNGLALVPLFFALALAVNNLAGRGPWRKVYWVMWMPIVPLTLWSGLGAWVESAPFRISLGILAPLLLLLSLRAVRNDRFVNGALVWLRSGLLALLFANVALGLFYAILYSTTYIFGLDGAWIEHVAVWAVTIVETLAVPVLFLMMADRWRGAEMIGNRILEILLNYIVTPALLIYTAILYLYMAKILFTWSLPEGGVAYMVFGFTMTALAVKALDRLLAKRIYDWFFDRFSLVSLPMLVLFWIGVVRRTNEYGLTEPRVYLLVCGGLMTFCVLLFLSQRAGRYLWVCLAAWVSFAVLAYVPCFEPGRIAVQSQLQRAERLAERLGRLGEDGRLLLTPVPLADTVRREEYRNLYESLDYIRRDSAAFARFGVERDLDDLAAIFPEAMRDYVRWGYDWSRVDTCVDTNIIELEAPVNVRFEVNAEYPHYYTNLRNWYSDDSYNIRNDTLCLYLGEEGAVYRIPCRDLLERQLERSGFDPAEACEPTPEQLLRLLDYRDDRCRILFENIKLERTDSAVVIQGVSINAVLMR</sequence>
<dbReference type="RefSeq" id="WP_129650462.1">
    <property type="nucleotide sequence ID" value="NZ_JBBMFL010000006.1"/>
</dbReference>
<feature type="transmembrane region" description="Helical" evidence="1">
    <location>
        <begin position="333"/>
        <end position="350"/>
    </location>
</feature>
<keyword evidence="3" id="KW-1185">Reference proteome</keyword>
<feature type="transmembrane region" description="Helical" evidence="1">
    <location>
        <begin position="50"/>
        <end position="67"/>
    </location>
</feature>
<evidence type="ECO:0000313" key="2">
    <source>
        <dbReference type="EMBL" id="MEQ2544666.1"/>
    </source>
</evidence>
<dbReference type="EMBL" id="JBBMFL010000006">
    <property type="protein sequence ID" value="MEQ2544666.1"/>
    <property type="molecule type" value="Genomic_DNA"/>
</dbReference>
<feature type="transmembrane region" description="Helical" evidence="1">
    <location>
        <begin position="246"/>
        <end position="264"/>
    </location>
</feature>